<evidence type="ECO:0000313" key="2">
    <source>
        <dbReference type="EMBL" id="OMP05307.1"/>
    </source>
</evidence>
<protein>
    <submittedName>
        <fullName evidence="2">Transposase, Tc1-like protein</fullName>
    </submittedName>
</protein>
<dbReference type="GO" id="GO:0003676">
    <property type="term" value="F:nucleic acid binding"/>
    <property type="evidence" value="ECO:0007669"/>
    <property type="project" value="InterPro"/>
</dbReference>
<reference evidence="3" key="1">
    <citation type="submission" date="2013-09" db="EMBL/GenBank/DDBJ databases">
        <title>Corchorus olitorius genome sequencing.</title>
        <authorList>
            <person name="Alam M."/>
            <person name="Haque M.S."/>
            <person name="Islam M.S."/>
            <person name="Emdad E.M."/>
            <person name="Islam M.M."/>
            <person name="Ahmed B."/>
            <person name="Halim A."/>
            <person name="Hossen Q.M.M."/>
            <person name="Hossain M.Z."/>
            <person name="Ahmed R."/>
            <person name="Khan M.M."/>
            <person name="Islam R."/>
            <person name="Rashid M.M."/>
            <person name="Khan S.A."/>
            <person name="Rahman M.S."/>
            <person name="Alam M."/>
            <person name="Yahiya A.S."/>
            <person name="Khan M.S."/>
            <person name="Azam M.S."/>
            <person name="Haque T."/>
            <person name="Lashkar M.Z.H."/>
            <person name="Akhand A.I."/>
            <person name="Morshed G."/>
            <person name="Roy S."/>
            <person name="Uddin K.S."/>
            <person name="Rabeya T."/>
            <person name="Hossain A.S."/>
            <person name="Chowdhury A."/>
            <person name="Snigdha A.R."/>
            <person name="Mortoza M.S."/>
            <person name="Matin S.A."/>
            <person name="Hoque S.M.E."/>
            <person name="Islam M.K."/>
            <person name="Roy D.K."/>
            <person name="Haider R."/>
            <person name="Moosa M.M."/>
            <person name="Elias S.M."/>
            <person name="Hasan A.M."/>
            <person name="Jahan S."/>
            <person name="Shafiuddin M."/>
            <person name="Mahmood N."/>
            <person name="Shommy N.S."/>
        </authorList>
    </citation>
    <scope>NUCLEOTIDE SEQUENCE [LARGE SCALE GENOMIC DNA]</scope>
    <source>
        <strain evidence="3">cv. O-4</strain>
    </source>
</reference>
<dbReference type="EMBL" id="AWUE01014040">
    <property type="protein sequence ID" value="OMP05307.1"/>
    <property type="molecule type" value="Genomic_DNA"/>
</dbReference>
<dbReference type="PANTHER" id="PTHR47169">
    <property type="entry name" value="OS01G0541250 PROTEIN"/>
    <property type="match status" value="1"/>
</dbReference>
<dbReference type="AlphaFoldDB" id="A0A1R3KDY3"/>
<dbReference type="Proteomes" id="UP000187203">
    <property type="component" value="Unassembled WGS sequence"/>
</dbReference>
<proteinExistence type="predicted"/>
<dbReference type="OrthoDB" id="155387at2759"/>
<comment type="caution">
    <text evidence="2">The sequence shown here is derived from an EMBL/GenBank/DDBJ whole genome shotgun (WGS) entry which is preliminary data.</text>
</comment>
<dbReference type="InterPro" id="IPR036397">
    <property type="entry name" value="RNaseH_sf"/>
</dbReference>
<dbReference type="Gene3D" id="3.30.420.10">
    <property type="entry name" value="Ribonuclease H-like superfamily/Ribonuclease H"/>
    <property type="match status" value="1"/>
</dbReference>
<dbReference type="Pfam" id="PF24964">
    <property type="entry name" value="DUF7769"/>
    <property type="match status" value="1"/>
</dbReference>
<evidence type="ECO:0000313" key="3">
    <source>
        <dbReference type="Proteomes" id="UP000187203"/>
    </source>
</evidence>
<organism evidence="2 3">
    <name type="scientific">Corchorus olitorius</name>
    <dbReference type="NCBI Taxonomy" id="93759"/>
    <lineage>
        <taxon>Eukaryota</taxon>
        <taxon>Viridiplantae</taxon>
        <taxon>Streptophyta</taxon>
        <taxon>Embryophyta</taxon>
        <taxon>Tracheophyta</taxon>
        <taxon>Spermatophyta</taxon>
        <taxon>Magnoliopsida</taxon>
        <taxon>eudicotyledons</taxon>
        <taxon>Gunneridae</taxon>
        <taxon>Pentapetalae</taxon>
        <taxon>rosids</taxon>
        <taxon>malvids</taxon>
        <taxon>Malvales</taxon>
        <taxon>Malvaceae</taxon>
        <taxon>Grewioideae</taxon>
        <taxon>Apeibeae</taxon>
        <taxon>Corchorus</taxon>
    </lineage>
</organism>
<evidence type="ECO:0000259" key="1">
    <source>
        <dbReference type="Pfam" id="PF24964"/>
    </source>
</evidence>
<sequence length="443" mass="50932">MASLAITNTENSKNYRRLSLKEKEHILAVLLEQSKDGKLKWGSIKADATSFNTSARTVRRIWLEAKRALSVGEPVDLSSKAIGKVGRKRVEIDVNDIAKIPLRRRTNLRSLAQALNMPKTTVYRRVKEGLVKPHSNAIKPFLTEQNKMVRLKFCLSMLNNGTLYNNPIFVDMYDYVHIDEKWFFMSKTTERYYLLPWEVEPHRTCKSKRFIPKVMFMAVVARPRFVKESNQFFNGKIGIFPFVYQEPAKRNSKNRRVGTLETKPIASITKEVTRKCLIENVLPAIREKWPEYGSKTIYIQQDNAKPHIDSNDAEFLEAARRDGFDIRLTNQPPNSPDLNVLDLGFFRAIQALQYQEAPNTVAELVSVVERSFDRLPPESLNNVFLSLQLCMIEVMKVLGGNNYRLKHVNKNRLEGQGELPTSFSCDQDIVKQALLHLQQSNSN</sequence>
<feature type="domain" description="DUF7769" evidence="1">
    <location>
        <begin position="18"/>
        <end position="70"/>
    </location>
</feature>
<name>A0A1R3KDY3_9ROSI</name>
<keyword evidence="3" id="KW-1185">Reference proteome</keyword>
<dbReference type="InterPro" id="IPR056671">
    <property type="entry name" value="DUF7769"/>
</dbReference>
<accession>A0A1R3KDY3</accession>
<dbReference type="PANTHER" id="PTHR47169:SF2">
    <property type="entry name" value="OS01G0541250 PROTEIN"/>
    <property type="match status" value="1"/>
</dbReference>
<gene>
    <name evidence="2" type="ORF">COLO4_08929</name>
</gene>